<organism evidence="1 2">
    <name type="scientific">Hyella patelloides LEGE 07179</name>
    <dbReference type="NCBI Taxonomy" id="945734"/>
    <lineage>
        <taxon>Bacteria</taxon>
        <taxon>Bacillati</taxon>
        <taxon>Cyanobacteriota</taxon>
        <taxon>Cyanophyceae</taxon>
        <taxon>Pleurocapsales</taxon>
        <taxon>Hyellaceae</taxon>
        <taxon>Hyella</taxon>
    </lineage>
</organism>
<dbReference type="EMBL" id="CAACVJ010000371">
    <property type="protein sequence ID" value="VEP16308.1"/>
    <property type="molecule type" value="Genomic_DNA"/>
</dbReference>
<sequence length="50" mass="5620">MYLYDWQPKLANTALNKAEAINPNISEVKTLQGVAALMQGNLIKAWKFLV</sequence>
<keyword evidence="2" id="KW-1185">Reference proteome</keyword>
<name>A0A563VXX7_9CYAN</name>
<gene>
    <name evidence="1" type="ORF">H1P_4320005</name>
</gene>
<accession>A0A563VXX7</accession>
<protein>
    <submittedName>
        <fullName evidence="1">Uncharacterized protein</fullName>
    </submittedName>
</protein>
<reference evidence="1 2" key="1">
    <citation type="submission" date="2019-01" db="EMBL/GenBank/DDBJ databases">
        <authorList>
            <person name="Brito A."/>
        </authorList>
    </citation>
    <scope>NUCLEOTIDE SEQUENCE [LARGE SCALE GENOMIC DNA]</scope>
    <source>
        <strain evidence="1">1</strain>
    </source>
</reference>
<evidence type="ECO:0000313" key="1">
    <source>
        <dbReference type="EMBL" id="VEP16308.1"/>
    </source>
</evidence>
<dbReference type="Proteomes" id="UP000320055">
    <property type="component" value="Unassembled WGS sequence"/>
</dbReference>
<dbReference type="RefSeq" id="WP_186376259.1">
    <property type="nucleotide sequence ID" value="NZ_LR214167.1"/>
</dbReference>
<proteinExistence type="predicted"/>
<dbReference type="AlphaFoldDB" id="A0A563VXX7"/>
<evidence type="ECO:0000313" key="2">
    <source>
        <dbReference type="Proteomes" id="UP000320055"/>
    </source>
</evidence>